<dbReference type="SMART" id="SM00470">
    <property type="entry name" value="ParB"/>
    <property type="match status" value="1"/>
</dbReference>
<comment type="caution">
    <text evidence="3">The sequence shown here is derived from an EMBL/GenBank/DDBJ whole genome shotgun (WGS) entry which is preliminary data.</text>
</comment>
<evidence type="ECO:0000256" key="1">
    <source>
        <dbReference type="SAM" id="MobiDB-lite"/>
    </source>
</evidence>
<protein>
    <submittedName>
        <fullName evidence="3">ParB N-terminal domain-containing protein</fullName>
    </submittedName>
</protein>
<dbReference type="EMBL" id="WXEW01000012">
    <property type="protein sequence ID" value="NAS26881.1"/>
    <property type="molecule type" value="Genomic_DNA"/>
</dbReference>
<keyword evidence="4" id="KW-1185">Reference proteome</keyword>
<dbReference type="SUPFAM" id="SSF110849">
    <property type="entry name" value="ParB/Sulfiredoxin"/>
    <property type="match status" value="1"/>
</dbReference>
<dbReference type="Gene3D" id="3.90.1530.10">
    <property type="entry name" value="Conserved hypothetical protein from pyrococcus furiosus pfu- 392566-001, ParB domain"/>
    <property type="match status" value="1"/>
</dbReference>
<name>A0A7C9JHQ9_9ACTN</name>
<gene>
    <name evidence="3" type="ORF">GT755_35090</name>
</gene>
<sequence length="330" mass="36442">MSLENPRHHQLGVIVHDDAVTVPVGLLRHADSPRLDGENHDHVRALAETTGALPPILVHRATMRVIDGMHRLRAAILTGRQHIPVRYVDGAEADIFLAAVRANVEHGLPLSLADREAAATRILTTHPQWSDRAIAETTGLASTTVGRIRQRTATTQPASRIGKDGRARPVNAAAARRHAGRLIEEQPHASLRDIAEQAGISPATAKDVRDRLQRGDSPVPAKLTLAETRTPGTHPQTPTVTRLLRRGRIPDPDQILRKLLRDPSLKLTDNGRLLLRWLSTHTVNSHEWERLEDELPTHCVSLVADLAVGLAYEWARLAETLKSRDQREMA</sequence>
<dbReference type="InterPro" id="IPR003115">
    <property type="entry name" value="ParB_N"/>
</dbReference>
<dbReference type="Proteomes" id="UP000479526">
    <property type="component" value="Unassembled WGS sequence"/>
</dbReference>
<proteinExistence type="predicted"/>
<dbReference type="Pfam" id="PF02195">
    <property type="entry name" value="ParB_N"/>
    <property type="match status" value="1"/>
</dbReference>
<evidence type="ECO:0000259" key="2">
    <source>
        <dbReference type="SMART" id="SM00470"/>
    </source>
</evidence>
<organism evidence="3 4">
    <name type="scientific">Herbidospora solisilvae</name>
    <dbReference type="NCBI Taxonomy" id="2696284"/>
    <lineage>
        <taxon>Bacteria</taxon>
        <taxon>Bacillati</taxon>
        <taxon>Actinomycetota</taxon>
        <taxon>Actinomycetes</taxon>
        <taxon>Streptosporangiales</taxon>
        <taxon>Streptosporangiaceae</taxon>
        <taxon>Herbidospora</taxon>
    </lineage>
</organism>
<evidence type="ECO:0000313" key="4">
    <source>
        <dbReference type="Proteomes" id="UP000479526"/>
    </source>
</evidence>
<evidence type="ECO:0000313" key="3">
    <source>
        <dbReference type="EMBL" id="NAS26881.1"/>
    </source>
</evidence>
<dbReference type="AlphaFoldDB" id="A0A7C9JHQ9"/>
<accession>A0A7C9JHQ9</accession>
<dbReference type="InterPro" id="IPR036086">
    <property type="entry name" value="ParB/Sulfiredoxin_sf"/>
</dbReference>
<feature type="domain" description="ParB-like N-terminal" evidence="2">
    <location>
        <begin position="20"/>
        <end position="104"/>
    </location>
</feature>
<reference evidence="3 4" key="1">
    <citation type="submission" date="2020-01" db="EMBL/GenBank/DDBJ databases">
        <title>Herbidospora sp. NEAU-GS84 nov., a novel actinomycete isolated from soil.</title>
        <authorList>
            <person name="Han L."/>
        </authorList>
    </citation>
    <scope>NUCLEOTIDE SEQUENCE [LARGE SCALE GENOMIC DNA]</scope>
    <source>
        <strain evidence="3 4">NEAU-GS84</strain>
    </source>
</reference>
<feature type="region of interest" description="Disordered" evidence="1">
    <location>
        <begin position="150"/>
        <end position="170"/>
    </location>
</feature>